<reference evidence="1" key="1">
    <citation type="journal article" date="2020" name="mSystems">
        <title>Genome- and Community-Level Interaction Insights into Carbon Utilization and Element Cycling Functions of Hydrothermarchaeota in Hydrothermal Sediment.</title>
        <authorList>
            <person name="Zhou Z."/>
            <person name="Liu Y."/>
            <person name="Xu W."/>
            <person name="Pan J."/>
            <person name="Luo Z.H."/>
            <person name="Li M."/>
        </authorList>
    </citation>
    <scope>NUCLEOTIDE SEQUENCE [LARGE SCALE GENOMIC DNA]</scope>
    <source>
        <strain evidence="1">SpSt-1074</strain>
    </source>
</reference>
<name>A0A7J3VRP8_CALS0</name>
<dbReference type="EMBL" id="DRXH01000014">
    <property type="protein sequence ID" value="HHM43729.1"/>
    <property type="molecule type" value="Genomic_DNA"/>
</dbReference>
<accession>A0A7J3VRP8</accession>
<proteinExistence type="predicted"/>
<evidence type="ECO:0000313" key="1">
    <source>
        <dbReference type="EMBL" id="HHM43729.1"/>
    </source>
</evidence>
<dbReference type="AlphaFoldDB" id="A0A7J3VRP8"/>
<gene>
    <name evidence="1" type="ORF">ENM31_00320</name>
</gene>
<organism evidence="1">
    <name type="scientific">Caldiarchaeum subterraneum</name>
    <dbReference type="NCBI Taxonomy" id="311458"/>
    <lineage>
        <taxon>Archaea</taxon>
        <taxon>Nitrososphaerota</taxon>
        <taxon>Candidatus Caldarchaeales</taxon>
        <taxon>Candidatus Caldarchaeaceae</taxon>
        <taxon>Candidatus Caldarchaeum</taxon>
    </lineage>
</organism>
<protein>
    <submittedName>
        <fullName evidence="1">Uncharacterized protein</fullName>
    </submittedName>
</protein>
<sequence length="150" mass="17122">MIDENFFDTLNYCICSAVNKFVGREKAVEVFREVGRFHFKALLEKGEVKVGSTPLETLESVARYLEKSGYMNKIVIQRTGENEAVVDMYGVSVLDSSVRLTDENKAPSHIMTNTMFAALDEIGYEAEMIDLLFDKEGNHVREKWVIKKRS</sequence>
<comment type="caution">
    <text evidence="1">The sequence shown here is derived from an EMBL/GenBank/DDBJ whole genome shotgun (WGS) entry which is preliminary data.</text>
</comment>